<protein>
    <submittedName>
        <fullName evidence="2">Type IV pilus assembly protein PilW</fullName>
    </submittedName>
</protein>
<dbReference type="InterPro" id="IPR018247">
    <property type="entry name" value="EF_Hand_1_Ca_BS"/>
</dbReference>
<evidence type="ECO:0000313" key="2">
    <source>
        <dbReference type="EMBL" id="BCD95885.1"/>
    </source>
</evidence>
<keyword evidence="3" id="KW-1185">Reference proteome</keyword>
<proteinExistence type="predicted"/>
<feature type="transmembrane region" description="Helical" evidence="1">
    <location>
        <begin position="13"/>
        <end position="36"/>
    </location>
</feature>
<reference evidence="2 3" key="1">
    <citation type="journal article" date="2022" name="IScience">
        <title>An ultrasensitive nanofiber-based assay for enzymatic hydrolysis and deep-sea microbial degradation of cellulose.</title>
        <authorList>
            <person name="Tsudome M."/>
            <person name="Tachioka M."/>
            <person name="Miyazaki M."/>
            <person name="Uchimura K."/>
            <person name="Tsuda M."/>
            <person name="Takaki Y."/>
            <person name="Deguchi S."/>
        </authorList>
    </citation>
    <scope>NUCLEOTIDE SEQUENCE [LARGE SCALE GENOMIC DNA]</scope>
    <source>
        <strain evidence="2 3">GE09</strain>
    </source>
</reference>
<dbReference type="KEGG" id="marq:MARGE09_P0084"/>
<dbReference type="Pfam" id="PF16074">
    <property type="entry name" value="PilW"/>
    <property type="match status" value="1"/>
</dbReference>
<sequence>MFSCNKLPSSVKALGYSLIELMVTMLIGLIILNGVFQVVMTSKRSELDHQEISYIQENARFALDVLSRDIRMAGYIGCANNNTDQVNVITHDVMGFIGTAGIKGFDGDSSANDFPVQYRALVKDKTDSLLIRRGESEQEILVRSQNPITDTITLWTNHDFEQHQPLALVDGTCRFSALFTASKIDNAYTLSHGVSQNNCNDVLRGRYSCGDCSGSNCPRMLPSASYLAGARIMPLISNAYFIGESSLLPGTPALKRQSMLVDGGAITTRTEELATGVENIQFLYGVDTNQDGEINEYRKAAEMDVNSDGVINSDDWERVITVKIDMLLISQAPVFTNPQTVVFNGIDYLGLFMRQVVSTTIQIRNQNT</sequence>
<dbReference type="Proteomes" id="UP001320119">
    <property type="component" value="Chromosome"/>
</dbReference>
<dbReference type="InterPro" id="IPR032092">
    <property type="entry name" value="PilW"/>
</dbReference>
<gene>
    <name evidence="2" type="ORF">MARGE09_P0084</name>
</gene>
<dbReference type="AlphaFoldDB" id="A0AAN1WE38"/>
<evidence type="ECO:0000256" key="1">
    <source>
        <dbReference type="SAM" id="Phobius"/>
    </source>
</evidence>
<name>A0AAN1WE38_9GAMM</name>
<organism evidence="2 3">
    <name type="scientific">Marinagarivorans cellulosilyticus</name>
    <dbReference type="NCBI Taxonomy" id="2721545"/>
    <lineage>
        <taxon>Bacteria</taxon>
        <taxon>Pseudomonadati</taxon>
        <taxon>Pseudomonadota</taxon>
        <taxon>Gammaproteobacteria</taxon>
        <taxon>Cellvibrionales</taxon>
        <taxon>Cellvibrionaceae</taxon>
        <taxon>Marinagarivorans</taxon>
    </lineage>
</organism>
<evidence type="ECO:0000313" key="3">
    <source>
        <dbReference type="Proteomes" id="UP001320119"/>
    </source>
</evidence>
<dbReference type="EMBL" id="AP023086">
    <property type="protein sequence ID" value="BCD95885.1"/>
    <property type="molecule type" value="Genomic_DNA"/>
</dbReference>
<keyword evidence="1" id="KW-0812">Transmembrane</keyword>
<keyword evidence="1" id="KW-1133">Transmembrane helix</keyword>
<accession>A0AAN1WE38</accession>
<dbReference type="PROSITE" id="PS00018">
    <property type="entry name" value="EF_HAND_1"/>
    <property type="match status" value="1"/>
</dbReference>
<keyword evidence="1" id="KW-0472">Membrane</keyword>
<dbReference type="GO" id="GO:0043683">
    <property type="term" value="P:type IV pilus assembly"/>
    <property type="evidence" value="ECO:0007669"/>
    <property type="project" value="InterPro"/>
</dbReference>